<comment type="caution">
    <text evidence="2">The sequence shown here is derived from an EMBL/GenBank/DDBJ whole genome shotgun (WGS) entry which is preliminary data.</text>
</comment>
<keyword evidence="3" id="KW-1185">Reference proteome</keyword>
<organism evidence="2 3">
    <name type="scientific">Algoriphagus aquatilis</name>
    <dbReference type="NCBI Taxonomy" id="490186"/>
    <lineage>
        <taxon>Bacteria</taxon>
        <taxon>Pseudomonadati</taxon>
        <taxon>Bacteroidota</taxon>
        <taxon>Cytophagia</taxon>
        <taxon>Cytophagales</taxon>
        <taxon>Cyclobacteriaceae</taxon>
        <taxon>Algoriphagus</taxon>
    </lineage>
</organism>
<evidence type="ECO:0000313" key="2">
    <source>
        <dbReference type="EMBL" id="MFC5192671.1"/>
    </source>
</evidence>
<reference evidence="3" key="1">
    <citation type="journal article" date="2019" name="Int. J. Syst. Evol. Microbiol.">
        <title>The Global Catalogue of Microorganisms (GCM) 10K type strain sequencing project: providing services to taxonomists for standard genome sequencing and annotation.</title>
        <authorList>
            <consortium name="The Broad Institute Genomics Platform"/>
            <consortium name="The Broad Institute Genome Sequencing Center for Infectious Disease"/>
            <person name="Wu L."/>
            <person name="Ma J."/>
        </authorList>
    </citation>
    <scope>NUCLEOTIDE SEQUENCE [LARGE SCALE GENOMIC DNA]</scope>
    <source>
        <strain evidence="3">CGMCC 1.7030</strain>
    </source>
</reference>
<name>A0ABW0BYY6_9BACT</name>
<feature type="domain" description="Haem-binding" evidence="1">
    <location>
        <begin position="12"/>
        <end position="147"/>
    </location>
</feature>
<dbReference type="SMART" id="SM01235">
    <property type="entry name" value="Haem_bd"/>
    <property type="match status" value="1"/>
</dbReference>
<dbReference type="Pfam" id="PF14376">
    <property type="entry name" value="Haem_bd"/>
    <property type="match status" value="1"/>
</dbReference>
<dbReference type="EMBL" id="JBHSKS010000010">
    <property type="protein sequence ID" value="MFC5192671.1"/>
    <property type="molecule type" value="Genomic_DNA"/>
</dbReference>
<accession>A0ABW0BYY6</accession>
<dbReference type="Proteomes" id="UP001596163">
    <property type="component" value="Unassembled WGS sequence"/>
</dbReference>
<evidence type="ECO:0000259" key="1">
    <source>
        <dbReference type="SMART" id="SM01235"/>
    </source>
</evidence>
<dbReference type="InterPro" id="IPR025992">
    <property type="entry name" value="Haem-bd"/>
</dbReference>
<proteinExistence type="predicted"/>
<evidence type="ECO:0000313" key="3">
    <source>
        <dbReference type="Proteomes" id="UP001596163"/>
    </source>
</evidence>
<sequence>MKVWQYLIGGLAVIGAAIQLVPNELPEVTTDNPGDLIGTGVVDGEVAGILKSACYDCHSNETKYPWYSHVAPISWLVAKDTREGREELNFSNWTNYDMMEKLEKLDDIAIEVGEGEMPMKIYTYVHAEAKLKDLDRKKLIEWAEALMDVVAEEEESTE</sequence>
<dbReference type="RefSeq" id="WP_377915908.1">
    <property type="nucleotide sequence ID" value="NZ_JBHSKS010000010.1"/>
</dbReference>
<protein>
    <submittedName>
        <fullName evidence="2">Heme-binding domain-containing protein</fullName>
    </submittedName>
</protein>
<gene>
    <name evidence="2" type="ORF">ACFPIK_12915</name>
</gene>